<dbReference type="AlphaFoldDB" id="A0A026W7E5"/>
<keyword evidence="2" id="KW-1185">Reference proteome</keyword>
<dbReference type="EMBL" id="KK107429">
    <property type="protein sequence ID" value="EZA50949.1"/>
    <property type="molecule type" value="Genomic_DNA"/>
</dbReference>
<organism evidence="1 2">
    <name type="scientific">Ooceraea biroi</name>
    <name type="common">Clonal raider ant</name>
    <name type="synonym">Cerapachys biroi</name>
    <dbReference type="NCBI Taxonomy" id="2015173"/>
    <lineage>
        <taxon>Eukaryota</taxon>
        <taxon>Metazoa</taxon>
        <taxon>Ecdysozoa</taxon>
        <taxon>Arthropoda</taxon>
        <taxon>Hexapoda</taxon>
        <taxon>Insecta</taxon>
        <taxon>Pterygota</taxon>
        <taxon>Neoptera</taxon>
        <taxon>Endopterygota</taxon>
        <taxon>Hymenoptera</taxon>
        <taxon>Apocrita</taxon>
        <taxon>Aculeata</taxon>
        <taxon>Formicoidea</taxon>
        <taxon>Formicidae</taxon>
        <taxon>Dorylinae</taxon>
        <taxon>Ooceraea</taxon>
    </lineage>
</organism>
<reference evidence="1 2" key="1">
    <citation type="journal article" date="2014" name="Curr. Biol.">
        <title>The genome of the clonal raider ant Cerapachys biroi.</title>
        <authorList>
            <person name="Oxley P.R."/>
            <person name="Ji L."/>
            <person name="Fetter-Pruneda I."/>
            <person name="McKenzie S.K."/>
            <person name="Li C."/>
            <person name="Hu H."/>
            <person name="Zhang G."/>
            <person name="Kronauer D.J."/>
        </authorList>
    </citation>
    <scope>NUCLEOTIDE SEQUENCE [LARGE SCALE GENOMIC DNA]</scope>
</reference>
<protein>
    <submittedName>
        <fullName evidence="1">Uncharacterized protein</fullName>
    </submittedName>
</protein>
<evidence type="ECO:0000313" key="2">
    <source>
        <dbReference type="Proteomes" id="UP000053097"/>
    </source>
</evidence>
<name>A0A026W7E5_OOCBI</name>
<accession>A0A026W7E5</accession>
<proteinExistence type="predicted"/>
<gene>
    <name evidence="1" type="ORF">X777_10577</name>
</gene>
<evidence type="ECO:0000313" key="1">
    <source>
        <dbReference type="EMBL" id="EZA50949.1"/>
    </source>
</evidence>
<sequence>MNPYQYGIAIAGIWKRRGEDIQEQTVLVSYNFPVMARLRARRSPCSSVDFSFEVHGCSSL</sequence>
<dbReference type="Proteomes" id="UP000053097">
    <property type="component" value="Unassembled WGS sequence"/>
</dbReference>